<comment type="similarity">
    <text evidence="1">Belongs to the peptidase M32 family.</text>
</comment>
<name>A0A415E451_9FIRM</name>
<dbReference type="GO" id="GO:0006508">
    <property type="term" value="P:proteolysis"/>
    <property type="evidence" value="ECO:0007669"/>
    <property type="project" value="UniProtKB-UniRule"/>
</dbReference>
<comment type="caution">
    <text evidence="4">The sequence shown here is derived from an EMBL/GenBank/DDBJ whole genome shotgun (WGS) entry which is preliminary data.</text>
</comment>
<dbReference type="RefSeq" id="WP_118335082.1">
    <property type="nucleotide sequence ID" value="NZ_AP025567.1"/>
</dbReference>
<dbReference type="Gene3D" id="1.10.1370.30">
    <property type="match status" value="1"/>
</dbReference>
<keyword evidence="1 4" id="KW-0121">Carboxypeptidase</keyword>
<evidence type="ECO:0000256" key="1">
    <source>
        <dbReference type="PIRNR" id="PIRNR006615"/>
    </source>
</evidence>
<dbReference type="SUPFAM" id="SSF55486">
    <property type="entry name" value="Metalloproteases ('zincins'), catalytic domain"/>
    <property type="match status" value="1"/>
</dbReference>
<keyword evidence="1" id="KW-0645">Protease</keyword>
<comment type="function">
    <text evidence="1">Broad specificity carboxypetidase that releases amino acids sequentially from the C-terminus, including neutral, aromatic, polar and basic residues.</text>
</comment>
<dbReference type="EMBL" id="QRMS01000002">
    <property type="protein sequence ID" value="RHJ88412.1"/>
    <property type="molecule type" value="Genomic_DNA"/>
</dbReference>
<dbReference type="PANTHER" id="PTHR34217:SF1">
    <property type="entry name" value="CARBOXYPEPTIDASE 1"/>
    <property type="match status" value="1"/>
</dbReference>
<evidence type="ECO:0000256" key="2">
    <source>
        <dbReference type="PIRSR" id="PIRSR006615-1"/>
    </source>
</evidence>
<evidence type="ECO:0000313" key="4">
    <source>
        <dbReference type="EMBL" id="RHJ88412.1"/>
    </source>
</evidence>
<feature type="binding site" evidence="2">
    <location>
        <position position="294"/>
    </location>
    <ligand>
        <name>Zn(2+)</name>
        <dbReference type="ChEBI" id="CHEBI:29105"/>
        <note>catalytic</note>
    </ligand>
</feature>
<dbReference type="GO" id="GO:0046872">
    <property type="term" value="F:metal ion binding"/>
    <property type="evidence" value="ECO:0007669"/>
    <property type="project" value="UniProtKB-KW"/>
</dbReference>
<feature type="active site" description="Proton donor/acceptor" evidence="3">
    <location>
        <position position="265"/>
    </location>
</feature>
<comment type="catalytic activity">
    <reaction evidence="1">
        <text>Release of a C-terminal amino acid with broad specificity, except for -Pro.</text>
        <dbReference type="EC" id="3.4.17.19"/>
    </reaction>
</comment>
<dbReference type="CDD" id="cd06460">
    <property type="entry name" value="M32_Taq"/>
    <property type="match status" value="1"/>
</dbReference>
<dbReference type="Pfam" id="PF02074">
    <property type="entry name" value="Peptidase_M32"/>
    <property type="match status" value="1"/>
</dbReference>
<keyword evidence="5" id="KW-1185">Reference proteome</keyword>
<evidence type="ECO:0000256" key="3">
    <source>
        <dbReference type="PIRSR" id="PIRSR006615-2"/>
    </source>
</evidence>
<sequence>MNYEANLREFKELISKIEYIKYTMNSLVYWDKITYMPKDGIEYRSKVMSFMASEQYQLLASNQFNDLLKFFDGHKENDVVTESMVKRIKRNSVYVSKIPEEEYQAYIELIAVAEQVWEEAKDASDFKIFQPYLEAIVETFIRFAEYWGYEEDPYDALLGYHEENLTVRKVDALTAEMKSFLIGFNREIQKSDFRRKPVKLPPIEGSRQQALWKSMLSELGFRFSAGRVDIGAHPTILANSPADVRIVNSYHKEDIKAGIFNVLHEGGRGIYQQSISKELLGTFLAEASSFALEEAVGRLYENVIGRNKGFWSYFHPKLKRLIPELEMASLQDIYEDVNRLQPSLIRLDADELTYTLHIIIRYELEKDLINGRIKVCDLPALWNEKYEKYLGIKPTNDREGVLQDIHWAAGYIGYFPLYFVSNIAATQLTASIEREYGSFDVLLAGGHFDQINHWLAEHIFQYGAVYSFDQLMEAATKEPLNPQYYIDYLRKKYSEVYKLNLKEKANE</sequence>
<dbReference type="PROSITE" id="PS52034">
    <property type="entry name" value="PEPTIDASE_M32"/>
    <property type="match status" value="1"/>
</dbReference>
<keyword evidence="1" id="KW-0378">Hydrolase</keyword>
<dbReference type="AlphaFoldDB" id="A0A415E451"/>
<evidence type="ECO:0000313" key="5">
    <source>
        <dbReference type="Proteomes" id="UP000284841"/>
    </source>
</evidence>
<organism evidence="4 5">
    <name type="scientific">Emergencia timonensis</name>
    <dbReference type="NCBI Taxonomy" id="1776384"/>
    <lineage>
        <taxon>Bacteria</taxon>
        <taxon>Bacillati</taxon>
        <taxon>Bacillota</taxon>
        <taxon>Clostridia</taxon>
        <taxon>Peptostreptococcales</taxon>
        <taxon>Anaerovoracaceae</taxon>
        <taxon>Emergencia</taxon>
    </lineage>
</organism>
<dbReference type="EC" id="3.4.17.19" evidence="1"/>
<dbReference type="Proteomes" id="UP000284841">
    <property type="component" value="Unassembled WGS sequence"/>
</dbReference>
<dbReference type="InterPro" id="IPR001333">
    <property type="entry name" value="Peptidase_M32_Taq"/>
</dbReference>
<dbReference type="GO" id="GO:0004181">
    <property type="term" value="F:metallocarboxypeptidase activity"/>
    <property type="evidence" value="ECO:0007669"/>
    <property type="project" value="UniProtKB-UniRule"/>
</dbReference>
<dbReference type="OrthoDB" id="9772308at2"/>
<keyword evidence="1" id="KW-0482">Metalloprotease</keyword>
<protein>
    <recommendedName>
        <fullName evidence="1">Metal-dependent carboxypeptidase</fullName>
        <ecNumber evidence="1">3.4.17.19</ecNumber>
    </recommendedName>
</protein>
<dbReference type="STRING" id="1776384.GCA_900086585_04028"/>
<proteinExistence type="inferred from homology"/>
<comment type="cofactor">
    <cofactor evidence="2">
        <name>Zn(2+)</name>
        <dbReference type="ChEBI" id="CHEBI:29105"/>
    </cofactor>
    <text evidence="2">Binds 1 zinc ion per subunit.</text>
</comment>
<dbReference type="PRINTS" id="PR00998">
    <property type="entry name" value="CRBOXYPTASET"/>
</dbReference>
<accession>A0A415E451</accession>
<gene>
    <name evidence="4" type="ORF">DW099_08410</name>
</gene>
<keyword evidence="2" id="KW-0862">Zinc</keyword>
<keyword evidence="1 2" id="KW-0479">Metal-binding</keyword>
<dbReference type="PIRSF" id="PIRSF006615">
    <property type="entry name" value="Zn_crbxpep_Taq"/>
    <property type="match status" value="1"/>
</dbReference>
<reference evidence="4 5" key="1">
    <citation type="submission" date="2018-08" db="EMBL/GenBank/DDBJ databases">
        <title>A genome reference for cultivated species of the human gut microbiota.</title>
        <authorList>
            <person name="Zou Y."/>
            <person name="Xue W."/>
            <person name="Luo G."/>
        </authorList>
    </citation>
    <scope>NUCLEOTIDE SEQUENCE [LARGE SCALE GENOMIC DNA]</scope>
    <source>
        <strain evidence="4 5">AM07-24</strain>
    </source>
</reference>
<dbReference type="PANTHER" id="PTHR34217">
    <property type="entry name" value="METAL-DEPENDENT CARBOXYPEPTIDASE"/>
    <property type="match status" value="1"/>
</dbReference>
<feature type="binding site" evidence="2">
    <location>
        <position position="264"/>
    </location>
    <ligand>
        <name>Zn(2+)</name>
        <dbReference type="ChEBI" id="CHEBI:29105"/>
        <note>catalytic</note>
    </ligand>
</feature>